<evidence type="ECO:0000313" key="5">
    <source>
        <dbReference type="Proteomes" id="UP000360750"/>
    </source>
</evidence>
<sequence length="210" mass="22609">MAGYDDESAAPTRPSDDAALDNPAWFSLSGPHAGLAQRVGRAVRFHPGVAPIAALPTAPTGSDWSDAAELVGPGGALLLFAVPEAVLLTTDDVPEMTDLARRTRPGPFRPRTIELGTYLGIRHDDRLVAMAGERLRLPGHTEISAVCTDPDHRGRGLATRLVLALVQQIRDRGETPILHADGRNTTAIRLYERLGFVVRMEVVFQRAVAP</sequence>
<evidence type="ECO:0000256" key="2">
    <source>
        <dbReference type="ARBA" id="ARBA00023315"/>
    </source>
</evidence>
<dbReference type="InterPro" id="IPR013653">
    <property type="entry name" value="GCN5-like_dom"/>
</dbReference>
<dbReference type="Gene3D" id="3.40.630.30">
    <property type="match status" value="1"/>
</dbReference>
<dbReference type="EMBL" id="CAACYD010000006">
    <property type="protein sequence ID" value="VFA88672.1"/>
    <property type="molecule type" value="Genomic_DNA"/>
</dbReference>
<dbReference type="CDD" id="cd04301">
    <property type="entry name" value="NAT_SF"/>
    <property type="match status" value="1"/>
</dbReference>
<feature type="domain" description="N-acetyltransferase" evidence="3">
    <location>
        <begin position="83"/>
        <end position="210"/>
    </location>
</feature>
<keyword evidence="1" id="KW-0808">Transferase</keyword>
<comment type="caution">
    <text evidence="4">The sequence shown here is derived from an EMBL/GenBank/DDBJ whole genome shotgun (WGS) entry which is preliminary data.</text>
</comment>
<gene>
    <name evidence="4" type="ORF">NCTC8139_02223</name>
</gene>
<dbReference type="AlphaFoldDB" id="A0ABD7V2T6"/>
<proteinExistence type="predicted"/>
<dbReference type="Pfam" id="PF08445">
    <property type="entry name" value="FR47"/>
    <property type="match status" value="1"/>
</dbReference>
<keyword evidence="2" id="KW-0012">Acyltransferase</keyword>
<evidence type="ECO:0000313" key="4">
    <source>
        <dbReference type="EMBL" id="VFA88672.1"/>
    </source>
</evidence>
<dbReference type="GO" id="GO:0016746">
    <property type="term" value="F:acyltransferase activity"/>
    <property type="evidence" value="ECO:0007669"/>
    <property type="project" value="UniProtKB-KW"/>
</dbReference>
<dbReference type="PROSITE" id="PS51186">
    <property type="entry name" value="GNAT"/>
    <property type="match status" value="1"/>
</dbReference>
<organism evidence="4 5">
    <name type="scientific">Gordonia paraffinivorans</name>
    <dbReference type="NCBI Taxonomy" id="175628"/>
    <lineage>
        <taxon>Bacteria</taxon>
        <taxon>Bacillati</taxon>
        <taxon>Actinomycetota</taxon>
        <taxon>Actinomycetes</taxon>
        <taxon>Mycobacteriales</taxon>
        <taxon>Gordoniaceae</taxon>
        <taxon>Gordonia</taxon>
    </lineage>
</organism>
<dbReference type="SUPFAM" id="SSF55729">
    <property type="entry name" value="Acyl-CoA N-acyltransferases (Nat)"/>
    <property type="match status" value="1"/>
</dbReference>
<name>A0ABD7V2T6_9ACTN</name>
<protein>
    <submittedName>
        <fullName evidence="4">Predicted acetyltransferase</fullName>
    </submittedName>
</protein>
<dbReference type="InterPro" id="IPR050680">
    <property type="entry name" value="YpeA/RimI_acetyltransf"/>
</dbReference>
<reference evidence="4 5" key="1">
    <citation type="submission" date="2019-02" db="EMBL/GenBank/DDBJ databases">
        <authorList>
            <consortium name="Pathogen Informatics"/>
        </authorList>
    </citation>
    <scope>NUCLEOTIDE SEQUENCE [LARGE SCALE GENOMIC DNA]</scope>
    <source>
        <strain evidence="4 5">3012STDY6756503</strain>
    </source>
</reference>
<evidence type="ECO:0000256" key="1">
    <source>
        <dbReference type="ARBA" id="ARBA00022679"/>
    </source>
</evidence>
<dbReference type="InterPro" id="IPR000182">
    <property type="entry name" value="GNAT_dom"/>
</dbReference>
<dbReference type="GeneID" id="60750227"/>
<accession>A0ABD7V2T6</accession>
<dbReference type="InterPro" id="IPR016181">
    <property type="entry name" value="Acyl_CoA_acyltransferase"/>
</dbReference>
<dbReference type="PANTHER" id="PTHR43420:SF3">
    <property type="entry name" value="N-ACETYLTRANSFERASE DOMAIN-CONTAINING PROTEIN"/>
    <property type="match status" value="1"/>
</dbReference>
<evidence type="ECO:0000259" key="3">
    <source>
        <dbReference type="PROSITE" id="PS51186"/>
    </source>
</evidence>
<dbReference type="Proteomes" id="UP000360750">
    <property type="component" value="Unassembled WGS sequence"/>
</dbReference>
<dbReference type="PANTHER" id="PTHR43420">
    <property type="entry name" value="ACETYLTRANSFERASE"/>
    <property type="match status" value="1"/>
</dbReference>
<dbReference type="RefSeq" id="WP_006901219.1">
    <property type="nucleotide sequence ID" value="NZ_CAACYD010000006.1"/>
</dbReference>